<dbReference type="Gene3D" id="1.10.238.10">
    <property type="entry name" value="EF-hand"/>
    <property type="match status" value="2"/>
</dbReference>
<dbReference type="AlphaFoldDB" id="A0A7S0N865"/>
<feature type="domain" description="EF-hand" evidence="3">
    <location>
        <begin position="76"/>
        <end position="111"/>
    </location>
</feature>
<dbReference type="CDD" id="cd00051">
    <property type="entry name" value="EFh"/>
    <property type="match status" value="1"/>
</dbReference>
<dbReference type="InterPro" id="IPR002048">
    <property type="entry name" value="EF_hand_dom"/>
</dbReference>
<dbReference type="SMART" id="SM00054">
    <property type="entry name" value="EFh"/>
    <property type="match status" value="3"/>
</dbReference>
<name>A0A7S0N865_9CRYP</name>
<feature type="domain" description="EF-hand" evidence="3">
    <location>
        <begin position="113"/>
        <end position="144"/>
    </location>
</feature>
<protein>
    <recommendedName>
        <fullName evidence="3">EF-hand domain-containing protein</fullName>
    </recommendedName>
</protein>
<evidence type="ECO:0000259" key="3">
    <source>
        <dbReference type="PROSITE" id="PS50222"/>
    </source>
</evidence>
<feature type="domain" description="EF-hand" evidence="3">
    <location>
        <begin position="7"/>
        <end position="42"/>
    </location>
</feature>
<accession>A0A7S0N865</accession>
<dbReference type="GO" id="GO:0005246">
    <property type="term" value="F:calcium channel regulator activity"/>
    <property type="evidence" value="ECO:0007669"/>
    <property type="project" value="TreeGrafter"/>
</dbReference>
<keyword evidence="2" id="KW-0106">Calcium</keyword>
<dbReference type="PROSITE" id="PS50222">
    <property type="entry name" value="EF_HAND_2"/>
    <property type="match status" value="3"/>
</dbReference>
<keyword evidence="1" id="KW-0677">Repeat</keyword>
<dbReference type="InterPro" id="IPR011992">
    <property type="entry name" value="EF-hand-dom_pair"/>
</dbReference>
<evidence type="ECO:0000313" key="4">
    <source>
        <dbReference type="EMBL" id="CAD8662941.1"/>
    </source>
</evidence>
<reference evidence="4" key="1">
    <citation type="submission" date="2021-01" db="EMBL/GenBank/DDBJ databases">
        <authorList>
            <person name="Corre E."/>
            <person name="Pelletier E."/>
            <person name="Niang G."/>
            <person name="Scheremetjew M."/>
            <person name="Finn R."/>
            <person name="Kale V."/>
            <person name="Holt S."/>
            <person name="Cochrane G."/>
            <person name="Meng A."/>
            <person name="Brown T."/>
            <person name="Cohen L."/>
        </authorList>
    </citation>
    <scope>NUCLEOTIDE SEQUENCE</scope>
    <source>
        <strain evidence="4">CCAP979/52</strain>
    </source>
</reference>
<dbReference type="PANTHER" id="PTHR45917:SF12">
    <property type="entry name" value="CALMODULIN-ALPHA-LIKE"/>
    <property type="match status" value="1"/>
</dbReference>
<dbReference type="PROSITE" id="PS00018">
    <property type="entry name" value="EF_HAND_1"/>
    <property type="match status" value="2"/>
</dbReference>
<dbReference type="FunFam" id="1.10.238.10:FF:000001">
    <property type="entry name" value="Calmodulin 1"/>
    <property type="match status" value="1"/>
</dbReference>
<dbReference type="GO" id="GO:0005737">
    <property type="term" value="C:cytoplasm"/>
    <property type="evidence" value="ECO:0007669"/>
    <property type="project" value="TreeGrafter"/>
</dbReference>
<dbReference type="GO" id="GO:0005509">
    <property type="term" value="F:calcium ion binding"/>
    <property type="evidence" value="ECO:0007669"/>
    <property type="project" value="InterPro"/>
</dbReference>
<organism evidence="4">
    <name type="scientific">Cryptomonas curvata</name>
    <dbReference type="NCBI Taxonomy" id="233186"/>
    <lineage>
        <taxon>Eukaryota</taxon>
        <taxon>Cryptophyceae</taxon>
        <taxon>Cryptomonadales</taxon>
        <taxon>Cryptomonadaceae</taxon>
        <taxon>Cryptomonas</taxon>
    </lineage>
</organism>
<dbReference type="SUPFAM" id="SSF47473">
    <property type="entry name" value="EF-hand"/>
    <property type="match status" value="1"/>
</dbReference>
<evidence type="ECO:0000256" key="1">
    <source>
        <dbReference type="ARBA" id="ARBA00022737"/>
    </source>
</evidence>
<dbReference type="EMBL" id="HBEZ01059876">
    <property type="protein sequence ID" value="CAD8662941.1"/>
    <property type="molecule type" value="Transcribed_RNA"/>
</dbReference>
<dbReference type="InterPro" id="IPR018247">
    <property type="entry name" value="EF_Hand_1_Ca_BS"/>
</dbReference>
<evidence type="ECO:0000256" key="2">
    <source>
        <dbReference type="ARBA" id="ARBA00022837"/>
    </source>
</evidence>
<dbReference type="Pfam" id="PF13499">
    <property type="entry name" value="EF-hand_7"/>
    <property type="match status" value="1"/>
</dbReference>
<gene>
    <name evidence="4" type="ORF">CCUR1050_LOCUS32865</name>
</gene>
<dbReference type="InterPro" id="IPR043582">
    <property type="entry name" value="CaBP1/2/4/5"/>
</dbReference>
<proteinExistence type="predicted"/>
<dbReference type="PANTHER" id="PTHR45917">
    <property type="entry name" value="CALCIUM-BINDING PROTEIN 1-RELATED"/>
    <property type="match status" value="1"/>
</dbReference>
<sequence>MEVLLPEQIEELLNIFRSFDTQGKQSLSARELGACFKCFGYIATEADLNETVNEVGGVVDFMQFVHIMTKKMKDCDALAEIQAAYRAFDKDTDGNVGREELARTFARLSGHELPPEEIDELLREADVDGDGRISQLDFINVLTT</sequence>